<gene>
    <name evidence="1" type="ordered locus">Sulac_2368</name>
</gene>
<dbReference type="AlphaFoldDB" id="G8TUW0"/>
<evidence type="ECO:0000313" key="2">
    <source>
        <dbReference type="Proteomes" id="UP000005439"/>
    </source>
</evidence>
<accession>G8TUW0</accession>
<dbReference type="PATRIC" id="fig|679936.5.peg.2452"/>
<evidence type="ECO:0000313" key="1">
    <source>
        <dbReference type="EMBL" id="AEW05834.1"/>
    </source>
</evidence>
<keyword evidence="2" id="KW-1185">Reference proteome</keyword>
<dbReference type="HOGENOM" id="CLU_1593703_0_0_9"/>
<dbReference type="STRING" id="679936.Sulac_2368"/>
<dbReference type="EMBL" id="CP003179">
    <property type="protein sequence ID" value="AEW05834.1"/>
    <property type="molecule type" value="Genomic_DNA"/>
</dbReference>
<protein>
    <submittedName>
        <fullName evidence="1">Uncharacterized protein</fullName>
    </submittedName>
</protein>
<proteinExistence type="predicted"/>
<name>G8TUW0_SULAD</name>
<dbReference type="Proteomes" id="UP000005439">
    <property type="component" value="Chromosome"/>
</dbReference>
<organism evidence="1 2">
    <name type="scientific">Sulfobacillus acidophilus (strain ATCC 700253 / DSM 10332 / NAL)</name>
    <dbReference type="NCBI Taxonomy" id="679936"/>
    <lineage>
        <taxon>Bacteria</taxon>
        <taxon>Bacillati</taxon>
        <taxon>Bacillota</taxon>
        <taxon>Clostridia</taxon>
        <taxon>Eubacteriales</taxon>
        <taxon>Clostridiales Family XVII. Incertae Sedis</taxon>
        <taxon>Sulfobacillus</taxon>
    </lineage>
</organism>
<reference evidence="2" key="1">
    <citation type="submission" date="2011-12" db="EMBL/GenBank/DDBJ databases">
        <title>The complete genome of chromosome of Sulfobacillus acidophilus DSM 10332.</title>
        <authorList>
            <person name="Lucas S."/>
            <person name="Han J."/>
            <person name="Lapidus A."/>
            <person name="Bruce D."/>
            <person name="Goodwin L."/>
            <person name="Pitluck S."/>
            <person name="Peters L."/>
            <person name="Kyrpides N."/>
            <person name="Mavromatis K."/>
            <person name="Ivanova N."/>
            <person name="Mikhailova N."/>
            <person name="Chertkov O."/>
            <person name="Saunders E."/>
            <person name="Detter J.C."/>
            <person name="Tapia R."/>
            <person name="Han C."/>
            <person name="Land M."/>
            <person name="Hauser L."/>
            <person name="Markowitz V."/>
            <person name="Cheng J.-F."/>
            <person name="Hugenholtz P."/>
            <person name="Woyke T."/>
            <person name="Wu D."/>
            <person name="Pukall R."/>
            <person name="Gehrich-Schroeter G."/>
            <person name="Schneider S."/>
            <person name="Klenk H.-P."/>
            <person name="Eisen J.A."/>
        </authorList>
    </citation>
    <scope>NUCLEOTIDE SEQUENCE [LARGE SCALE GENOMIC DNA]</scope>
    <source>
        <strain evidence="2">ATCC 700253 / DSM 10332 / NAL</strain>
    </source>
</reference>
<dbReference type="KEGG" id="sap:Sulac_2368"/>
<sequence>MGGSIAEKWRARAEGVIGYTPDWSALPVPDAVQGFAGEVTGFWADPPVSVRIEGVSWSLSDRYRFHCQPHAWDALDLIDQLPYSREVPHWQCSVDGRAGTGCPHVLGTLWRWLQAVDQEPQLLALFLNREADDRAGSGKALAVRVPAALGAHAERTRAEFSEVMEVVRREAMRLRDIPGGRA</sequence>
<reference evidence="1 2" key="2">
    <citation type="journal article" date="2012" name="Stand. Genomic Sci.">
        <title>Complete genome sequence of the moderately thermophilic mineral-sulfide-oxidizing firmicute Sulfobacillus acidophilus type strain (NAL(T)).</title>
        <authorList>
            <person name="Anderson I."/>
            <person name="Chertkov O."/>
            <person name="Chen A."/>
            <person name="Saunders E."/>
            <person name="Lapidus A."/>
            <person name="Nolan M."/>
            <person name="Lucas S."/>
            <person name="Hammon N."/>
            <person name="Deshpande S."/>
            <person name="Cheng J.F."/>
            <person name="Han C."/>
            <person name="Tapia R."/>
            <person name="Goodwin L.A."/>
            <person name="Pitluck S."/>
            <person name="Liolios K."/>
            <person name="Pagani I."/>
            <person name="Ivanova N."/>
            <person name="Mikhailova N."/>
            <person name="Pati A."/>
            <person name="Palaniappan K."/>
            <person name="Land M."/>
            <person name="Pan C."/>
            <person name="Rohde M."/>
            <person name="Pukall R."/>
            <person name="Goker M."/>
            <person name="Detter J.C."/>
            <person name="Woyke T."/>
            <person name="Bristow J."/>
            <person name="Eisen J.A."/>
            <person name="Markowitz V."/>
            <person name="Hugenholtz P."/>
            <person name="Kyrpides N.C."/>
            <person name="Klenk H.P."/>
            <person name="Mavromatis K."/>
        </authorList>
    </citation>
    <scope>NUCLEOTIDE SEQUENCE [LARGE SCALE GENOMIC DNA]</scope>
    <source>
        <strain evidence="2">ATCC 700253 / DSM 10332 / NAL</strain>
    </source>
</reference>